<evidence type="ECO:0000313" key="10">
    <source>
        <dbReference type="EMBL" id="RDS80577.1"/>
    </source>
</evidence>
<feature type="transmembrane region" description="Helical" evidence="7">
    <location>
        <begin position="20"/>
        <end position="38"/>
    </location>
</feature>
<feature type="transmembrane region" description="Helical" evidence="7">
    <location>
        <begin position="282"/>
        <end position="310"/>
    </location>
</feature>
<feature type="transmembrane region" description="Helical" evidence="7">
    <location>
        <begin position="371"/>
        <end position="393"/>
    </location>
</feature>
<evidence type="ECO:0000313" key="11">
    <source>
        <dbReference type="Proteomes" id="UP000254258"/>
    </source>
</evidence>
<dbReference type="RefSeq" id="WP_115496235.1">
    <property type="nucleotide sequence ID" value="NZ_QRBE01000008.1"/>
</dbReference>
<keyword evidence="3 7" id="KW-0812">Transmembrane</keyword>
<dbReference type="InterPro" id="IPR003838">
    <property type="entry name" value="ABC3_permease_C"/>
</dbReference>
<dbReference type="EMBL" id="QRBE01000008">
    <property type="protein sequence ID" value="RDS80577.1"/>
    <property type="molecule type" value="Genomic_DNA"/>
</dbReference>
<comment type="subcellular location">
    <subcellularLocation>
        <location evidence="1">Cell membrane</location>
        <topology evidence="1">Multi-pass membrane protein</topology>
    </subcellularLocation>
</comment>
<dbReference type="OrthoDB" id="9770036at2"/>
<dbReference type="GO" id="GO:0022857">
    <property type="term" value="F:transmembrane transporter activity"/>
    <property type="evidence" value="ECO:0007669"/>
    <property type="project" value="TreeGrafter"/>
</dbReference>
<keyword evidence="2" id="KW-1003">Cell membrane</keyword>
<dbReference type="Pfam" id="PF02687">
    <property type="entry name" value="FtsX"/>
    <property type="match status" value="1"/>
</dbReference>
<accession>A0A370WX30</accession>
<dbReference type="AlphaFoldDB" id="A0A370WX30"/>
<evidence type="ECO:0000259" key="8">
    <source>
        <dbReference type="Pfam" id="PF02687"/>
    </source>
</evidence>
<comment type="caution">
    <text evidence="10">The sequence shown here is derived from an EMBL/GenBank/DDBJ whole genome shotgun (WGS) entry which is preliminary data.</text>
</comment>
<dbReference type="Pfam" id="PF12704">
    <property type="entry name" value="MacB_PCD"/>
    <property type="match status" value="1"/>
</dbReference>
<organism evidence="10 11">
    <name type="scientific">Dyella monticola</name>
    <dbReference type="NCBI Taxonomy" id="1927958"/>
    <lineage>
        <taxon>Bacteria</taxon>
        <taxon>Pseudomonadati</taxon>
        <taxon>Pseudomonadota</taxon>
        <taxon>Gammaproteobacteria</taxon>
        <taxon>Lysobacterales</taxon>
        <taxon>Rhodanobacteraceae</taxon>
        <taxon>Dyella</taxon>
    </lineage>
</organism>
<reference evidence="10 11" key="1">
    <citation type="submission" date="2018-07" db="EMBL/GenBank/DDBJ databases">
        <title>Dyella monticola sp. nov. and Dyella psychrodurans sp. nov. isolated from monsoon evergreen broad-leaved forest soil of Dinghu Mountain, China.</title>
        <authorList>
            <person name="Gao Z."/>
            <person name="Qiu L."/>
        </authorList>
    </citation>
    <scope>NUCLEOTIDE SEQUENCE [LARGE SCALE GENOMIC DNA]</scope>
    <source>
        <strain evidence="10 11">4G-K06</strain>
    </source>
</reference>
<evidence type="ECO:0000259" key="9">
    <source>
        <dbReference type="Pfam" id="PF12704"/>
    </source>
</evidence>
<feature type="domain" description="MacB-like periplasmic core" evidence="9">
    <location>
        <begin position="24"/>
        <end position="238"/>
    </location>
</feature>
<protein>
    <submittedName>
        <fullName evidence="10">Peptide ABC transporter permease</fullName>
    </submittedName>
</protein>
<keyword evidence="5 7" id="KW-0472">Membrane</keyword>
<evidence type="ECO:0000256" key="3">
    <source>
        <dbReference type="ARBA" id="ARBA00022692"/>
    </source>
</evidence>
<dbReference type="InterPro" id="IPR025857">
    <property type="entry name" value="MacB_PCD"/>
</dbReference>
<dbReference type="PANTHER" id="PTHR30572">
    <property type="entry name" value="MEMBRANE COMPONENT OF TRANSPORTER-RELATED"/>
    <property type="match status" value="1"/>
</dbReference>
<evidence type="ECO:0000256" key="1">
    <source>
        <dbReference type="ARBA" id="ARBA00004651"/>
    </source>
</evidence>
<feature type="transmembrane region" description="Helical" evidence="7">
    <location>
        <begin position="338"/>
        <end position="359"/>
    </location>
</feature>
<evidence type="ECO:0000256" key="5">
    <source>
        <dbReference type="ARBA" id="ARBA00023136"/>
    </source>
</evidence>
<name>A0A370WX30_9GAMM</name>
<dbReference type="PANTHER" id="PTHR30572:SF4">
    <property type="entry name" value="ABC TRANSPORTER PERMEASE YTRF"/>
    <property type="match status" value="1"/>
</dbReference>
<dbReference type="InterPro" id="IPR050250">
    <property type="entry name" value="Macrolide_Exporter_MacB"/>
</dbReference>
<dbReference type="GO" id="GO:0005886">
    <property type="term" value="C:plasma membrane"/>
    <property type="evidence" value="ECO:0007669"/>
    <property type="project" value="UniProtKB-SubCell"/>
</dbReference>
<evidence type="ECO:0000256" key="6">
    <source>
        <dbReference type="ARBA" id="ARBA00038076"/>
    </source>
</evidence>
<dbReference type="Proteomes" id="UP000254258">
    <property type="component" value="Unassembled WGS sequence"/>
</dbReference>
<comment type="similarity">
    <text evidence="6">Belongs to the ABC-4 integral membrane protein family.</text>
</comment>
<evidence type="ECO:0000256" key="2">
    <source>
        <dbReference type="ARBA" id="ARBA00022475"/>
    </source>
</evidence>
<proteinExistence type="inferred from homology"/>
<keyword evidence="11" id="KW-1185">Reference proteome</keyword>
<evidence type="ECO:0000256" key="4">
    <source>
        <dbReference type="ARBA" id="ARBA00022989"/>
    </source>
</evidence>
<feature type="domain" description="ABC3 transporter permease C-terminal" evidence="8">
    <location>
        <begin position="288"/>
        <end position="400"/>
    </location>
</feature>
<keyword evidence="4 7" id="KW-1133">Transmembrane helix</keyword>
<sequence length="407" mass="43800">MQIRPIASALLHHKGGTLLIVLQIALTLAIVCNALFIIHARVARLSRPSGVDEADVLVVQNQWLGDPAPQQIQALMASDLQTLRRLSGVVDVYASNGFPLSDGGWSKGVRYTMEQRTPASATAIYFADDHALDTLGLKLLAGRNFRADEIGHMAARDSLLPRVILITKALADRLFPGGHAVGKQICIGGAPPSTIIGVVARMQTWIGNYSEAWMEHSTLVPFRLLTSGTVYLVRVQPGMLERVARAAPQALFTANPLRVIGPGDVKTYAQVRASAYKKDRGMAILMGVICAVLLATTAAGIVGLTSFWVAQRRQQIGVRRALGATRGDILEYFCMENLLISVAGVSVGTLLALAVNALLVDRFEMQRLSLAYVVTGIVVLLLLGQLAVFVPAWRASRLSPLKAGRTV</sequence>
<gene>
    <name evidence="10" type="ORF">DWU98_14320</name>
</gene>
<evidence type="ECO:0000256" key="7">
    <source>
        <dbReference type="SAM" id="Phobius"/>
    </source>
</evidence>